<comment type="caution">
    <text evidence="3">The sequence shown here is derived from an EMBL/GenBank/DDBJ whole genome shotgun (WGS) entry which is preliminary data.</text>
</comment>
<dbReference type="GO" id="GO:0061542">
    <property type="term" value="F:3-demethylubiquinol 3-O-methyltransferase activity"/>
    <property type="evidence" value="ECO:0007669"/>
    <property type="project" value="UniProtKB-EC"/>
</dbReference>
<evidence type="ECO:0000256" key="1">
    <source>
        <dbReference type="SAM" id="MobiDB-lite"/>
    </source>
</evidence>
<dbReference type="EC" id="2.1.1.64" evidence="3"/>
<dbReference type="CDD" id="cd02440">
    <property type="entry name" value="AdoMet_MTases"/>
    <property type="match status" value="1"/>
</dbReference>
<evidence type="ECO:0000313" key="4">
    <source>
        <dbReference type="Proteomes" id="UP001596296"/>
    </source>
</evidence>
<dbReference type="Gene3D" id="3.40.50.150">
    <property type="entry name" value="Vaccinia Virus protein VP39"/>
    <property type="match status" value="1"/>
</dbReference>
<proteinExistence type="predicted"/>
<keyword evidence="3" id="KW-0808">Transferase</keyword>
<dbReference type="Proteomes" id="UP001596296">
    <property type="component" value="Unassembled WGS sequence"/>
</dbReference>
<dbReference type="SUPFAM" id="SSF53335">
    <property type="entry name" value="S-adenosyl-L-methionine-dependent methyltransferases"/>
    <property type="match status" value="1"/>
</dbReference>
<evidence type="ECO:0000313" key="3">
    <source>
        <dbReference type="EMBL" id="MFC6892953.1"/>
    </source>
</evidence>
<dbReference type="EMBL" id="JBHSXL010000009">
    <property type="protein sequence ID" value="MFC6892953.1"/>
    <property type="molecule type" value="Genomic_DNA"/>
</dbReference>
<keyword evidence="3" id="KW-0489">Methyltransferase</keyword>
<feature type="domain" description="Methyltransferase" evidence="2">
    <location>
        <begin position="48"/>
        <end position="140"/>
    </location>
</feature>
<dbReference type="GO" id="GO:0032259">
    <property type="term" value="P:methylation"/>
    <property type="evidence" value="ECO:0007669"/>
    <property type="project" value="UniProtKB-KW"/>
</dbReference>
<name>A0ABD5UV13_9EURY</name>
<organism evidence="3 4">
    <name type="scientific">Halopenitus salinus</name>
    <dbReference type="NCBI Taxonomy" id="1198295"/>
    <lineage>
        <taxon>Archaea</taxon>
        <taxon>Methanobacteriati</taxon>
        <taxon>Methanobacteriota</taxon>
        <taxon>Stenosarchaea group</taxon>
        <taxon>Halobacteria</taxon>
        <taxon>Halobacteriales</taxon>
        <taxon>Haloferacaceae</taxon>
        <taxon>Halopenitus</taxon>
    </lineage>
</organism>
<dbReference type="RefSeq" id="WP_379744033.1">
    <property type="nucleotide sequence ID" value="NZ_JBHSVN010000001.1"/>
</dbReference>
<feature type="compositionally biased region" description="Acidic residues" evidence="1">
    <location>
        <begin position="151"/>
        <end position="177"/>
    </location>
</feature>
<protein>
    <submittedName>
        <fullName evidence="3">Class I SAM-dependent methyltransferase</fullName>
        <ecNumber evidence="3">2.1.1.222</ecNumber>
        <ecNumber evidence="3">2.1.1.64</ecNumber>
    </submittedName>
</protein>
<dbReference type="InterPro" id="IPR029063">
    <property type="entry name" value="SAM-dependent_MTases_sf"/>
</dbReference>
<dbReference type="EC" id="2.1.1.222" evidence="3"/>
<dbReference type="AlphaFoldDB" id="A0ABD5UV13"/>
<reference evidence="3 4" key="1">
    <citation type="journal article" date="2019" name="Int. J. Syst. Evol. Microbiol.">
        <title>The Global Catalogue of Microorganisms (GCM) 10K type strain sequencing project: providing services to taxonomists for standard genome sequencing and annotation.</title>
        <authorList>
            <consortium name="The Broad Institute Genomics Platform"/>
            <consortium name="The Broad Institute Genome Sequencing Center for Infectious Disease"/>
            <person name="Wu L."/>
            <person name="Ma J."/>
        </authorList>
    </citation>
    <scope>NUCLEOTIDE SEQUENCE [LARGE SCALE GENOMIC DNA]</scope>
    <source>
        <strain evidence="3 4">SKJ47</strain>
    </source>
</reference>
<evidence type="ECO:0000259" key="2">
    <source>
        <dbReference type="Pfam" id="PF13649"/>
    </source>
</evidence>
<dbReference type="GO" id="GO:0102208">
    <property type="term" value="F:2-polyprenyl-6-hydroxyphenol methylase activity"/>
    <property type="evidence" value="ECO:0007669"/>
    <property type="project" value="UniProtKB-EC"/>
</dbReference>
<accession>A0ABD5UV13</accession>
<dbReference type="Pfam" id="PF13649">
    <property type="entry name" value="Methyltransf_25"/>
    <property type="match status" value="1"/>
</dbReference>
<gene>
    <name evidence="3" type="ORF">ACFQE9_10095</name>
</gene>
<sequence length="231" mass="26190">MNPADVHDQWASRSGEYSPQYYAYYGPDERSERVREVFDRVLERDASILELGCSSGRHLAHLYDAGFEDLSGIDLNDEAFEVMAEAYPELAEAGTFHVGSIEEIVSEFETDRFDAVYSVETLQHLHPDSEWVLEELCRITADLLVTVENEGDIEDDAQDDVGDDAQGDLNADVENDVENGSGTNAAPEVNYVDEDFPLYYRDWNREFTELGLTQIEVRSGDRDVLRAFRVE</sequence>
<feature type="region of interest" description="Disordered" evidence="1">
    <location>
        <begin position="151"/>
        <end position="187"/>
    </location>
</feature>
<keyword evidence="4" id="KW-1185">Reference proteome</keyword>
<dbReference type="InterPro" id="IPR041698">
    <property type="entry name" value="Methyltransf_25"/>
</dbReference>